<dbReference type="RefSeq" id="WP_129236769.1">
    <property type="nucleotide sequence ID" value="NZ_CP035464.1"/>
</dbReference>
<dbReference type="KEGG" id="bgx:ESN35_01340"/>
<accession>A0A4P6DQN6</accession>
<dbReference type="SUPFAM" id="SSF143100">
    <property type="entry name" value="TTHA1013/TTHA0281-like"/>
    <property type="match status" value="1"/>
</dbReference>
<sequence>MMDVTAIATRTGKWWAIEVPQIPGLYTQAKHLNQVEDMVRDAASAMGRDIGVITVTPRLTADDEALLHELNDARAAAAASQEKASSLTRTAIGKFRAQGLTLRDVSAIIGLTPQRVSAIAATMR</sequence>
<dbReference type="AlphaFoldDB" id="A0A4P6DQN6"/>
<dbReference type="InterPro" id="IPR035069">
    <property type="entry name" value="TTHA1013/TTHA0281-like"/>
</dbReference>
<reference evidence="1 2" key="1">
    <citation type="submission" date="2019-01" db="EMBL/GenBank/DDBJ databases">
        <title>Complete genome sequence of Bifidobacterium gallinarum CACC 514.</title>
        <authorList>
            <person name="Jung M."/>
        </authorList>
    </citation>
    <scope>NUCLEOTIDE SEQUENCE [LARGE SCALE GENOMIC DNA]</scope>
    <source>
        <strain evidence="1 2">CACC 514</strain>
    </source>
</reference>
<dbReference type="Proteomes" id="UP000293589">
    <property type="component" value="Chromosome"/>
</dbReference>
<gene>
    <name evidence="1" type="ORF">ESN35_01340</name>
</gene>
<evidence type="ECO:0000313" key="1">
    <source>
        <dbReference type="EMBL" id="QAY32231.1"/>
    </source>
</evidence>
<name>A0A4P6DQN6_9BIFI</name>
<proteinExistence type="predicted"/>
<protein>
    <submittedName>
        <fullName evidence="1">XRE family transcriptional regulator</fullName>
    </submittedName>
</protein>
<dbReference type="EMBL" id="CP035464">
    <property type="protein sequence ID" value="QAY32231.1"/>
    <property type="molecule type" value="Genomic_DNA"/>
</dbReference>
<organism evidence="1 2">
    <name type="scientific">Bifidobacterium pullorum subsp. gallinarum</name>
    <dbReference type="NCBI Taxonomy" id="78344"/>
    <lineage>
        <taxon>Bacteria</taxon>
        <taxon>Bacillati</taxon>
        <taxon>Actinomycetota</taxon>
        <taxon>Actinomycetes</taxon>
        <taxon>Bifidobacteriales</taxon>
        <taxon>Bifidobacteriaceae</taxon>
        <taxon>Bifidobacterium</taxon>
    </lineage>
</organism>
<evidence type="ECO:0000313" key="2">
    <source>
        <dbReference type="Proteomes" id="UP000293589"/>
    </source>
</evidence>